<accession>A0A9X5B3W3</accession>
<dbReference type="SMART" id="SM01240">
    <property type="entry name" value="IMPDH"/>
    <property type="match status" value="1"/>
</dbReference>
<evidence type="ECO:0000313" key="4">
    <source>
        <dbReference type="EMBL" id="MYL25991.1"/>
    </source>
</evidence>
<dbReference type="PANTHER" id="PTHR32332">
    <property type="entry name" value="2-NITROPROPANE DIOXYGENASE"/>
    <property type="match status" value="1"/>
</dbReference>
<dbReference type="RefSeq" id="WP_160898228.1">
    <property type="nucleotide sequence ID" value="NZ_WMEX01000002.1"/>
</dbReference>
<dbReference type="SUPFAM" id="SSF51412">
    <property type="entry name" value="Inosine monophosphate dehydrogenase (IMPDH)"/>
    <property type="match status" value="1"/>
</dbReference>
<keyword evidence="2" id="KW-0288">FMN</keyword>
<sequence length="329" mass="34383">MTEQSLETPLTRLLGIRHPILSAPMAWVAGGHLASAVSEAGGLGLIGGGYGDAEWLERELANAADTPVGVGFITWSLKQKPELLDQVLAHQPGAMMLSFGELAGFAQRIREANCCLLAQVQTVEQAKKAVDEGADVIIAQGTEAGGHGANRATLPLVPAVVDAVGSVPVVAAGGIADGRGAAAAMMLGASGVLMGSRFYATEESLAHPIAKAGAADAHGDDTVRGSVFDRLRGYGWPEPYTLRSLRNRMTDQWHGDLSHLEDNLTEERERFQAAIENADFELAPLIVGEAVDLVDRVQSAQEVVEGVVAETTALLQKGAPNVSLHSGGT</sequence>
<gene>
    <name evidence="4" type="ORF">GLW01_04200</name>
</gene>
<dbReference type="OrthoDB" id="9778912at2"/>
<keyword evidence="3" id="KW-0560">Oxidoreductase</keyword>
<name>A0A9X5B3W3_9GAMM</name>
<keyword evidence="4" id="KW-0503">Monooxygenase</keyword>
<comment type="caution">
    <text evidence="4">The sequence shown here is derived from an EMBL/GenBank/DDBJ whole genome shotgun (WGS) entry which is preliminary data.</text>
</comment>
<evidence type="ECO:0000256" key="2">
    <source>
        <dbReference type="ARBA" id="ARBA00022643"/>
    </source>
</evidence>
<dbReference type="PANTHER" id="PTHR32332:SF31">
    <property type="entry name" value="2-NITROPROPANE DIOXYGENASE FAMILY, PUTATIVE (AFU_ORTHOLOGUE AFUA_2G09850)-RELATED"/>
    <property type="match status" value="1"/>
</dbReference>
<dbReference type="InterPro" id="IPR004136">
    <property type="entry name" value="NMO"/>
</dbReference>
<reference evidence="4 5" key="1">
    <citation type="submission" date="2019-11" db="EMBL/GenBank/DDBJ databases">
        <title>Genome sequences of 17 halophilic strains isolated from different environments.</title>
        <authorList>
            <person name="Furrow R.E."/>
        </authorList>
    </citation>
    <scope>NUCLEOTIDE SEQUENCE [LARGE SCALE GENOMIC DNA]</scope>
    <source>
        <strain evidence="4 5">22507_15_FS</strain>
    </source>
</reference>
<dbReference type="AlphaFoldDB" id="A0A9X5B3W3"/>
<dbReference type="GO" id="GO:0018580">
    <property type="term" value="F:nitronate monooxygenase activity"/>
    <property type="evidence" value="ECO:0007669"/>
    <property type="project" value="InterPro"/>
</dbReference>
<proteinExistence type="predicted"/>
<evidence type="ECO:0000256" key="3">
    <source>
        <dbReference type="ARBA" id="ARBA00023002"/>
    </source>
</evidence>
<protein>
    <submittedName>
        <fullName evidence="4">Nitronate monooxygenase</fullName>
    </submittedName>
</protein>
<dbReference type="EMBL" id="WMEX01000002">
    <property type="protein sequence ID" value="MYL25991.1"/>
    <property type="molecule type" value="Genomic_DNA"/>
</dbReference>
<dbReference type="Proteomes" id="UP000460751">
    <property type="component" value="Unassembled WGS sequence"/>
</dbReference>
<dbReference type="Pfam" id="PF03060">
    <property type="entry name" value="NMO"/>
    <property type="match status" value="2"/>
</dbReference>
<keyword evidence="5" id="KW-1185">Reference proteome</keyword>
<dbReference type="CDD" id="cd04730">
    <property type="entry name" value="NPD_like"/>
    <property type="match status" value="1"/>
</dbReference>
<dbReference type="Gene3D" id="3.20.20.70">
    <property type="entry name" value="Aldolase class I"/>
    <property type="match status" value="1"/>
</dbReference>
<dbReference type="InterPro" id="IPR013785">
    <property type="entry name" value="Aldolase_TIM"/>
</dbReference>
<evidence type="ECO:0000256" key="1">
    <source>
        <dbReference type="ARBA" id="ARBA00022630"/>
    </source>
</evidence>
<organism evidence="4 5">
    <name type="scientific">Vreelandella halophila</name>
    <dbReference type="NCBI Taxonomy" id="86177"/>
    <lineage>
        <taxon>Bacteria</taxon>
        <taxon>Pseudomonadati</taxon>
        <taxon>Pseudomonadota</taxon>
        <taxon>Gammaproteobacteria</taxon>
        <taxon>Oceanospirillales</taxon>
        <taxon>Halomonadaceae</taxon>
        <taxon>Vreelandella</taxon>
    </lineage>
</organism>
<keyword evidence="1" id="KW-0285">Flavoprotein</keyword>
<evidence type="ECO:0000313" key="5">
    <source>
        <dbReference type="Proteomes" id="UP000460751"/>
    </source>
</evidence>